<dbReference type="GeneID" id="54283980"/>
<dbReference type="Proteomes" id="UP000799778">
    <property type="component" value="Unassembled WGS sequence"/>
</dbReference>
<organism evidence="2 3">
    <name type="scientific">Aaosphaeria arxii CBS 175.79</name>
    <dbReference type="NCBI Taxonomy" id="1450172"/>
    <lineage>
        <taxon>Eukaryota</taxon>
        <taxon>Fungi</taxon>
        <taxon>Dikarya</taxon>
        <taxon>Ascomycota</taxon>
        <taxon>Pezizomycotina</taxon>
        <taxon>Dothideomycetes</taxon>
        <taxon>Pleosporomycetidae</taxon>
        <taxon>Pleosporales</taxon>
        <taxon>Pleosporales incertae sedis</taxon>
        <taxon>Aaosphaeria</taxon>
    </lineage>
</organism>
<reference evidence="2" key="1">
    <citation type="journal article" date="2020" name="Stud. Mycol.">
        <title>101 Dothideomycetes genomes: a test case for predicting lifestyles and emergence of pathogens.</title>
        <authorList>
            <person name="Haridas S."/>
            <person name="Albert R."/>
            <person name="Binder M."/>
            <person name="Bloem J."/>
            <person name="Labutti K."/>
            <person name="Salamov A."/>
            <person name="Andreopoulos B."/>
            <person name="Baker S."/>
            <person name="Barry K."/>
            <person name="Bills G."/>
            <person name="Bluhm B."/>
            <person name="Cannon C."/>
            <person name="Castanera R."/>
            <person name="Culley D."/>
            <person name="Daum C."/>
            <person name="Ezra D."/>
            <person name="Gonzalez J."/>
            <person name="Henrissat B."/>
            <person name="Kuo A."/>
            <person name="Liang C."/>
            <person name="Lipzen A."/>
            <person name="Lutzoni F."/>
            <person name="Magnuson J."/>
            <person name="Mondo S."/>
            <person name="Nolan M."/>
            <person name="Ohm R."/>
            <person name="Pangilinan J."/>
            <person name="Park H.-J."/>
            <person name="Ramirez L."/>
            <person name="Alfaro M."/>
            <person name="Sun H."/>
            <person name="Tritt A."/>
            <person name="Yoshinaga Y."/>
            <person name="Zwiers L.-H."/>
            <person name="Turgeon B."/>
            <person name="Goodwin S."/>
            <person name="Spatafora J."/>
            <person name="Crous P."/>
            <person name="Grigoriev I."/>
        </authorList>
    </citation>
    <scope>NUCLEOTIDE SEQUENCE</scope>
    <source>
        <strain evidence="2">CBS 175.79</strain>
    </source>
</reference>
<keyword evidence="1" id="KW-0732">Signal</keyword>
<feature type="chain" id="PRO_5025512122" description="Zn(2)-C6 fungal-type domain-containing protein" evidence="1">
    <location>
        <begin position="22"/>
        <end position="309"/>
    </location>
</feature>
<evidence type="ECO:0000256" key="1">
    <source>
        <dbReference type="SAM" id="SignalP"/>
    </source>
</evidence>
<evidence type="ECO:0008006" key="4">
    <source>
        <dbReference type="Google" id="ProtNLM"/>
    </source>
</evidence>
<keyword evidence="3" id="KW-1185">Reference proteome</keyword>
<gene>
    <name evidence="2" type="ORF">BU24DRAFT_416921</name>
</gene>
<name>A0A6A5Y9J2_9PLEO</name>
<evidence type="ECO:0000313" key="3">
    <source>
        <dbReference type="Proteomes" id="UP000799778"/>
    </source>
</evidence>
<accession>A0A6A5Y9J2</accession>
<protein>
    <recommendedName>
        <fullName evidence="4">Zn(2)-C6 fungal-type domain-containing protein</fullName>
    </recommendedName>
</protein>
<dbReference type="EMBL" id="ML978066">
    <property type="protein sequence ID" value="KAF2021264.1"/>
    <property type="molecule type" value="Genomic_DNA"/>
</dbReference>
<sequence>MVRNMRVALLQALIFSTTITALTIPTLDHGENGVNELEATNELPGDPSSFSPITYVSKLLTRQDGENGCDCRKRGCTQNRISDPQNCRKCIKCKRTERPSSDGKTCVEKYDKRIESTRQDMQKKFDSNIEDVRQRQIYRFDRCIALSAVALGREKGLKYLDAFFTERLLSSDDVLPYYRNVSNMDIDYEGSRDGNDDRLEDEKFIDNYIKVGFGETGANKARGVVVRQEQQQQRQGFMRVREYYGRVGVILKDTLKDADPDVKDQVDRNLYRIAGNNDGKPEEEQKKALDDLIKEKNFVNCIFGREAEA</sequence>
<feature type="signal peptide" evidence="1">
    <location>
        <begin position="1"/>
        <end position="21"/>
    </location>
</feature>
<proteinExistence type="predicted"/>
<dbReference type="RefSeq" id="XP_033389603.1">
    <property type="nucleotide sequence ID" value="XM_033526583.1"/>
</dbReference>
<evidence type="ECO:0000313" key="2">
    <source>
        <dbReference type="EMBL" id="KAF2021264.1"/>
    </source>
</evidence>
<dbReference type="AlphaFoldDB" id="A0A6A5Y9J2"/>